<dbReference type="CDD" id="cd02025">
    <property type="entry name" value="PanK"/>
    <property type="match status" value="1"/>
</dbReference>
<sequence>MHWFIDNNKQSRKKRYIMKNNTFSPYITFNKEEWSELRNNVPMTLTEHQLHSLMGVQDYITLDEASDIYLPLSRLLNLYTTAYQQLHTVTDTFIGQRTKKVPFIIGIAGSVAVGKSTISRIIKALLSQWNSHPNVDILTTDGFLYPNEVLEQRGIMNRKGFPESYDIKKLMKVLGDLKSGKSEVRAPLYSHLTYDVLQDEEQVFHDPDIVIVEGVNVLQTPKRKKKTPQTFVSDFFDFSIYIDANEDALEKWYVNRFMKLRDTAFQDERSYFHKYADLTNDEASDTAKDIWGRINLKNLYENILPTKSRADLILHKDGDHLIDEIHLRKI</sequence>
<proteinExistence type="inferred from homology"/>
<evidence type="ECO:0000256" key="12">
    <source>
        <dbReference type="ARBA" id="ARBA00022993"/>
    </source>
</evidence>
<evidence type="ECO:0000256" key="13">
    <source>
        <dbReference type="ARBA" id="ARBA00032866"/>
    </source>
</evidence>
<dbReference type="PIRSF" id="PIRSF000545">
    <property type="entry name" value="Pantothenate_kin"/>
    <property type="match status" value="1"/>
</dbReference>
<dbReference type="SUPFAM" id="SSF52540">
    <property type="entry name" value="P-loop containing nucleoside triphosphate hydrolases"/>
    <property type="match status" value="1"/>
</dbReference>
<comment type="catalytic activity">
    <reaction evidence="1 14 15">
        <text>(R)-pantothenate + ATP = (R)-4'-phosphopantothenate + ADP + H(+)</text>
        <dbReference type="Rhea" id="RHEA:16373"/>
        <dbReference type="ChEBI" id="CHEBI:10986"/>
        <dbReference type="ChEBI" id="CHEBI:15378"/>
        <dbReference type="ChEBI" id="CHEBI:29032"/>
        <dbReference type="ChEBI" id="CHEBI:30616"/>
        <dbReference type="ChEBI" id="CHEBI:456216"/>
        <dbReference type="EC" id="2.7.1.33"/>
    </reaction>
</comment>
<organism evidence="17 18">
    <name type="scientific">Pontibacillus yanchengensis</name>
    <dbReference type="NCBI Taxonomy" id="462910"/>
    <lineage>
        <taxon>Bacteria</taxon>
        <taxon>Bacillati</taxon>
        <taxon>Bacillota</taxon>
        <taxon>Bacilli</taxon>
        <taxon>Bacillales</taxon>
        <taxon>Bacillaceae</taxon>
        <taxon>Pontibacillus</taxon>
    </lineage>
</organism>
<evidence type="ECO:0000313" key="17">
    <source>
        <dbReference type="EMBL" id="MYL33654.1"/>
    </source>
</evidence>
<evidence type="ECO:0000256" key="5">
    <source>
        <dbReference type="ARBA" id="ARBA00012102"/>
    </source>
</evidence>
<dbReference type="GO" id="GO:0015937">
    <property type="term" value="P:coenzyme A biosynthetic process"/>
    <property type="evidence" value="ECO:0007669"/>
    <property type="project" value="UniProtKB-UniRule"/>
</dbReference>
<dbReference type="Pfam" id="PF00485">
    <property type="entry name" value="PRK"/>
    <property type="match status" value="1"/>
</dbReference>
<feature type="domain" description="Phosphoribulokinase/uridine kinase" evidence="16">
    <location>
        <begin position="104"/>
        <end position="261"/>
    </location>
</feature>
<comment type="pathway">
    <text evidence="3 14 15">Cofactor biosynthesis; coenzyme A biosynthesis; CoA from (R)-pantothenate: step 1/5.</text>
</comment>
<dbReference type="AlphaFoldDB" id="A0A6I4ZX23"/>
<evidence type="ECO:0000256" key="14">
    <source>
        <dbReference type="HAMAP-Rule" id="MF_00215"/>
    </source>
</evidence>
<keyword evidence="10 14" id="KW-0418">Kinase</keyword>
<dbReference type="InterPro" id="IPR004566">
    <property type="entry name" value="PanK"/>
</dbReference>
<evidence type="ECO:0000256" key="6">
    <source>
        <dbReference type="ARBA" id="ARBA00015080"/>
    </source>
</evidence>
<dbReference type="Gene3D" id="3.40.50.300">
    <property type="entry name" value="P-loop containing nucleotide triphosphate hydrolases"/>
    <property type="match status" value="1"/>
</dbReference>
<dbReference type="UniPathway" id="UPA00241">
    <property type="reaction ID" value="UER00352"/>
</dbReference>
<dbReference type="InterPro" id="IPR027417">
    <property type="entry name" value="P-loop_NTPase"/>
</dbReference>
<comment type="subcellular location">
    <subcellularLocation>
        <location evidence="2 14 15">Cytoplasm</location>
    </subcellularLocation>
</comment>
<comment type="similarity">
    <text evidence="4 14 15">Belongs to the prokaryotic pantothenate kinase family.</text>
</comment>
<evidence type="ECO:0000256" key="4">
    <source>
        <dbReference type="ARBA" id="ARBA00006087"/>
    </source>
</evidence>
<evidence type="ECO:0000256" key="8">
    <source>
        <dbReference type="ARBA" id="ARBA00022679"/>
    </source>
</evidence>
<dbReference type="HAMAP" id="MF_00215">
    <property type="entry name" value="Pantothen_kinase_1"/>
    <property type="match status" value="1"/>
</dbReference>
<dbReference type="OrthoDB" id="1550976at2"/>
<dbReference type="NCBIfam" id="TIGR00554">
    <property type="entry name" value="panK_bact"/>
    <property type="match status" value="1"/>
</dbReference>
<evidence type="ECO:0000256" key="9">
    <source>
        <dbReference type="ARBA" id="ARBA00022741"/>
    </source>
</evidence>
<evidence type="ECO:0000256" key="11">
    <source>
        <dbReference type="ARBA" id="ARBA00022840"/>
    </source>
</evidence>
<feature type="binding site" evidence="14">
    <location>
        <begin position="109"/>
        <end position="116"/>
    </location>
    <ligand>
        <name>ATP</name>
        <dbReference type="ChEBI" id="CHEBI:30616"/>
    </ligand>
</feature>
<keyword evidence="12 14" id="KW-0173">Coenzyme A biosynthesis</keyword>
<dbReference type="InterPro" id="IPR006083">
    <property type="entry name" value="PRK/URK"/>
</dbReference>
<protein>
    <recommendedName>
        <fullName evidence="6 14">Pantothenate kinase</fullName>
        <ecNumber evidence="5 14">2.7.1.33</ecNumber>
    </recommendedName>
    <alternativeName>
        <fullName evidence="13 14">Pantothenic acid kinase</fullName>
    </alternativeName>
</protein>
<keyword evidence="8 14" id="KW-0808">Transferase</keyword>
<keyword evidence="9 14" id="KW-0547">Nucleotide-binding</keyword>
<evidence type="ECO:0000256" key="7">
    <source>
        <dbReference type="ARBA" id="ARBA00022490"/>
    </source>
</evidence>
<dbReference type="GO" id="GO:0004594">
    <property type="term" value="F:pantothenate kinase activity"/>
    <property type="evidence" value="ECO:0007669"/>
    <property type="project" value="UniProtKB-UniRule"/>
</dbReference>
<dbReference type="Proteomes" id="UP000468638">
    <property type="component" value="Unassembled WGS sequence"/>
</dbReference>
<evidence type="ECO:0000256" key="10">
    <source>
        <dbReference type="ARBA" id="ARBA00022777"/>
    </source>
</evidence>
<name>A0A6I4ZX23_9BACI</name>
<dbReference type="EMBL" id="WMEQ01000005">
    <property type="protein sequence ID" value="MYL33654.1"/>
    <property type="molecule type" value="Genomic_DNA"/>
</dbReference>
<dbReference type="GO" id="GO:0005737">
    <property type="term" value="C:cytoplasm"/>
    <property type="evidence" value="ECO:0007669"/>
    <property type="project" value="UniProtKB-SubCell"/>
</dbReference>
<dbReference type="PANTHER" id="PTHR10285">
    <property type="entry name" value="URIDINE KINASE"/>
    <property type="match status" value="1"/>
</dbReference>
<reference evidence="17 18" key="1">
    <citation type="submission" date="2019-11" db="EMBL/GenBank/DDBJ databases">
        <title>Genome sequences of 17 halophilic strains isolated from different environments.</title>
        <authorList>
            <person name="Furrow R.E."/>
        </authorList>
    </citation>
    <scope>NUCLEOTIDE SEQUENCE [LARGE SCALE GENOMIC DNA]</scope>
    <source>
        <strain evidence="17 18">22514_16_FS</strain>
    </source>
</reference>
<evidence type="ECO:0000256" key="3">
    <source>
        <dbReference type="ARBA" id="ARBA00005225"/>
    </source>
</evidence>
<gene>
    <name evidence="14" type="primary">coaA</name>
    <name evidence="17" type="ORF">GLW05_08595</name>
</gene>
<evidence type="ECO:0000313" key="18">
    <source>
        <dbReference type="Proteomes" id="UP000468638"/>
    </source>
</evidence>
<keyword evidence="7 14" id="KW-0963">Cytoplasm</keyword>
<accession>A0A6I4ZX23</accession>
<evidence type="ECO:0000256" key="2">
    <source>
        <dbReference type="ARBA" id="ARBA00004496"/>
    </source>
</evidence>
<evidence type="ECO:0000259" key="16">
    <source>
        <dbReference type="Pfam" id="PF00485"/>
    </source>
</evidence>
<comment type="caution">
    <text evidence="17">The sequence shown here is derived from an EMBL/GenBank/DDBJ whole genome shotgun (WGS) entry which is preliminary data.</text>
</comment>
<dbReference type="GO" id="GO:0005524">
    <property type="term" value="F:ATP binding"/>
    <property type="evidence" value="ECO:0007669"/>
    <property type="project" value="UniProtKB-UniRule"/>
</dbReference>
<evidence type="ECO:0000256" key="15">
    <source>
        <dbReference type="RuleBase" id="RU003530"/>
    </source>
</evidence>
<dbReference type="EC" id="2.7.1.33" evidence="5 14"/>
<keyword evidence="11 14" id="KW-0067">ATP-binding</keyword>
<evidence type="ECO:0000256" key="1">
    <source>
        <dbReference type="ARBA" id="ARBA00001206"/>
    </source>
</evidence>